<evidence type="ECO:0000259" key="2">
    <source>
        <dbReference type="SMART" id="SM00091"/>
    </source>
</evidence>
<feature type="domain" description="PAS" evidence="2">
    <location>
        <begin position="9"/>
        <end position="76"/>
    </location>
</feature>
<dbReference type="InterPro" id="IPR035965">
    <property type="entry name" value="PAS-like_dom_sf"/>
</dbReference>
<feature type="domain" description="PPM-type phosphatase" evidence="3">
    <location>
        <begin position="168"/>
        <end position="386"/>
    </location>
</feature>
<dbReference type="InterPro" id="IPR052016">
    <property type="entry name" value="Bact_Sigma-Reg"/>
</dbReference>
<dbReference type="InterPro" id="IPR036457">
    <property type="entry name" value="PPM-type-like_dom_sf"/>
</dbReference>
<dbReference type="Gene3D" id="3.30.450.20">
    <property type="entry name" value="PAS domain"/>
    <property type="match status" value="1"/>
</dbReference>
<comment type="caution">
    <text evidence="4">The sequence shown here is derived from an EMBL/GenBank/DDBJ whole genome shotgun (WGS) entry which is preliminary data.</text>
</comment>
<reference evidence="5" key="1">
    <citation type="journal article" date="2019" name="Int. J. Syst. Evol. Microbiol.">
        <title>The Global Catalogue of Microorganisms (GCM) 10K type strain sequencing project: providing services to taxonomists for standard genome sequencing and annotation.</title>
        <authorList>
            <consortium name="The Broad Institute Genomics Platform"/>
            <consortium name="The Broad Institute Genome Sequencing Center for Infectious Disease"/>
            <person name="Wu L."/>
            <person name="Ma J."/>
        </authorList>
    </citation>
    <scope>NUCLEOTIDE SEQUENCE [LARGE SCALE GENOMIC DNA]</scope>
    <source>
        <strain evidence="5">JCM 31202</strain>
    </source>
</reference>
<accession>A0ABW3EVS1</accession>
<protein>
    <submittedName>
        <fullName evidence="4">PP2C family protein-serine/threonine phosphatase</fullName>
        <ecNumber evidence="4">3.1.3.16</ecNumber>
    </submittedName>
</protein>
<organism evidence="4 5">
    <name type="scientific">Actinomadura sediminis</name>
    <dbReference type="NCBI Taxonomy" id="1038904"/>
    <lineage>
        <taxon>Bacteria</taxon>
        <taxon>Bacillati</taxon>
        <taxon>Actinomycetota</taxon>
        <taxon>Actinomycetes</taxon>
        <taxon>Streptosporangiales</taxon>
        <taxon>Thermomonosporaceae</taxon>
        <taxon>Actinomadura</taxon>
    </lineage>
</organism>
<name>A0ABW3EVS1_9ACTN</name>
<keyword evidence="5" id="KW-1185">Reference proteome</keyword>
<dbReference type="Pfam" id="PF13426">
    <property type="entry name" value="PAS_9"/>
    <property type="match status" value="1"/>
</dbReference>
<dbReference type="SUPFAM" id="SSF81606">
    <property type="entry name" value="PP2C-like"/>
    <property type="match status" value="1"/>
</dbReference>
<dbReference type="EC" id="3.1.3.16" evidence="4"/>
<evidence type="ECO:0000313" key="5">
    <source>
        <dbReference type="Proteomes" id="UP001596972"/>
    </source>
</evidence>
<dbReference type="Proteomes" id="UP001596972">
    <property type="component" value="Unassembled WGS sequence"/>
</dbReference>
<dbReference type="InterPro" id="IPR000014">
    <property type="entry name" value="PAS"/>
</dbReference>
<dbReference type="CDD" id="cd00130">
    <property type="entry name" value="PAS"/>
    <property type="match status" value="1"/>
</dbReference>
<evidence type="ECO:0000313" key="4">
    <source>
        <dbReference type="EMBL" id="MFD0903660.1"/>
    </source>
</evidence>
<dbReference type="Pfam" id="PF07228">
    <property type="entry name" value="SpoIIE"/>
    <property type="match status" value="1"/>
</dbReference>
<dbReference type="NCBIfam" id="TIGR00229">
    <property type="entry name" value="sensory_box"/>
    <property type="match status" value="1"/>
</dbReference>
<evidence type="ECO:0000259" key="3">
    <source>
        <dbReference type="SMART" id="SM00331"/>
    </source>
</evidence>
<dbReference type="PANTHER" id="PTHR43156:SF2">
    <property type="entry name" value="STAGE II SPORULATION PROTEIN E"/>
    <property type="match status" value="1"/>
</dbReference>
<gene>
    <name evidence="4" type="ORF">ACFQ11_24950</name>
</gene>
<dbReference type="GO" id="GO:0004722">
    <property type="term" value="F:protein serine/threonine phosphatase activity"/>
    <property type="evidence" value="ECO:0007669"/>
    <property type="project" value="UniProtKB-EC"/>
</dbReference>
<dbReference type="EMBL" id="JBHTJA010000061">
    <property type="protein sequence ID" value="MFD0903660.1"/>
    <property type="molecule type" value="Genomic_DNA"/>
</dbReference>
<dbReference type="SMART" id="SM00331">
    <property type="entry name" value="PP2C_SIG"/>
    <property type="match status" value="1"/>
</dbReference>
<dbReference type="SMART" id="SM00091">
    <property type="entry name" value="PAS"/>
    <property type="match status" value="1"/>
</dbReference>
<keyword evidence="1 4" id="KW-0378">Hydrolase</keyword>
<dbReference type="Gene3D" id="3.60.40.10">
    <property type="entry name" value="PPM-type phosphatase domain"/>
    <property type="match status" value="1"/>
</dbReference>
<dbReference type="SUPFAM" id="SSF55785">
    <property type="entry name" value="PYP-like sensor domain (PAS domain)"/>
    <property type="match status" value="1"/>
</dbReference>
<proteinExistence type="predicted"/>
<dbReference type="InterPro" id="IPR001932">
    <property type="entry name" value="PPM-type_phosphatase-like_dom"/>
</dbReference>
<sequence>MAGADDELELLRDLYEHAPCGYVLMRANGLITLVNATFCDWTGRSGAELLAGVRFQELLPIGDRLYYETHFAPLLAMQRTVHEIAVDVTCADGARLPVLLNCVLVGEPGDGTETVRVCVFRATDRREYERELLRTRQRARESEARARQLARTLQDSLLPGELPRIPSMDAGGAYRPAGHGDEVGGDFYDLFEISPGRWGLVLGDVSGKGAEAAVVTGLARHTVRAVAAESPRAADVLRRLNDAVLRYESERFCTAVYAVVEERPDGRPPRVTIALGGHPHPLRVTRDGAVAAFGRPGDLIGVLDEPRVTGEPVELDPGEALLFYTDGVTEARGDGTGFFEEERLADLLARVRGLDAQGIADRVAEAVVAFQGGSPRDDIAVVALKTRRSAGPAAPGR</sequence>
<evidence type="ECO:0000256" key="1">
    <source>
        <dbReference type="ARBA" id="ARBA00022801"/>
    </source>
</evidence>
<dbReference type="PANTHER" id="PTHR43156">
    <property type="entry name" value="STAGE II SPORULATION PROTEIN E-RELATED"/>
    <property type="match status" value="1"/>
</dbReference>
<dbReference type="RefSeq" id="WP_378302702.1">
    <property type="nucleotide sequence ID" value="NZ_JBHTJA010000061.1"/>
</dbReference>